<sequence>MANLDTKILIIGAGTFGLSTAYHLVRSGYKSITILEKGDVIPSPLTAANDLNKIIRAEYEDPYYTELALEAMHEWTTNPVFSPHYHQVGYLLANSSAASEKSKLSLSKSFKSIESHPAWKGKITPVQRRDDIRAAAPALNGPMDGWVGYFNRFAGYAHSANALKSVYQAVLDMGVDVHCGEEVGALVYEDCADGSKKCIGATVASGKTFLADTVVLTVGASLSAILPQVGRQVTAKAWSVAHIQLTAEEASGLAGIPVTYARDLGFFFEPDRETRQLKICPSGAGYTNLISVHGSKHSLPRRNNDIIPEEDERRIRKLMRETIPELAERPLVCKHVCWCADSADSDFIIDVVPSTQGLVVASGDSGHGFKMLPTIGHFIMDVIEKGSQRTARWKWKEGSDASGNVSWRTGEVMDLAEVLSTV</sequence>
<comment type="similarity">
    <text evidence="2">Belongs to the MSOX/MTOX family.</text>
</comment>
<accession>A0A194VSJ7</accession>
<dbReference type="Gene3D" id="3.30.9.10">
    <property type="entry name" value="D-Amino Acid Oxidase, subunit A, domain 2"/>
    <property type="match status" value="1"/>
</dbReference>
<evidence type="ECO:0000256" key="2">
    <source>
        <dbReference type="ARBA" id="ARBA00010989"/>
    </source>
</evidence>
<keyword evidence="4" id="KW-0274">FAD</keyword>
<dbReference type="SUPFAM" id="SSF51905">
    <property type="entry name" value="FAD/NAD(P)-binding domain"/>
    <property type="match status" value="1"/>
</dbReference>
<evidence type="ECO:0000256" key="4">
    <source>
        <dbReference type="ARBA" id="ARBA00022827"/>
    </source>
</evidence>
<protein>
    <submittedName>
        <fullName evidence="7">L-saccharopine oxidase</fullName>
    </submittedName>
</protein>
<dbReference type="InterPro" id="IPR006076">
    <property type="entry name" value="FAD-dep_OxRdtase"/>
</dbReference>
<dbReference type="Gene3D" id="3.50.50.60">
    <property type="entry name" value="FAD/NAD(P)-binding domain"/>
    <property type="match status" value="1"/>
</dbReference>
<evidence type="ECO:0000313" key="8">
    <source>
        <dbReference type="Proteomes" id="UP000078559"/>
    </source>
</evidence>
<dbReference type="GO" id="GO:0050660">
    <property type="term" value="F:flavin adenine dinucleotide binding"/>
    <property type="evidence" value="ECO:0007669"/>
    <property type="project" value="InterPro"/>
</dbReference>
<dbReference type="AlphaFoldDB" id="A0A194VSJ7"/>
<evidence type="ECO:0000256" key="3">
    <source>
        <dbReference type="ARBA" id="ARBA00022630"/>
    </source>
</evidence>
<organism evidence="7 8">
    <name type="scientific">Cytospora mali</name>
    <name type="common">Apple Valsa canker fungus</name>
    <name type="synonym">Valsa mali</name>
    <dbReference type="NCBI Taxonomy" id="578113"/>
    <lineage>
        <taxon>Eukaryota</taxon>
        <taxon>Fungi</taxon>
        <taxon>Dikarya</taxon>
        <taxon>Ascomycota</taxon>
        <taxon>Pezizomycotina</taxon>
        <taxon>Sordariomycetes</taxon>
        <taxon>Sordariomycetidae</taxon>
        <taxon>Diaporthales</taxon>
        <taxon>Cytosporaceae</taxon>
        <taxon>Cytospora</taxon>
    </lineage>
</organism>
<feature type="domain" description="FAD dependent oxidoreductase" evidence="6">
    <location>
        <begin position="7"/>
        <end position="379"/>
    </location>
</feature>
<dbReference type="OrthoDB" id="6770063at2759"/>
<dbReference type="GO" id="GO:0008115">
    <property type="term" value="F:sarcosine oxidase activity"/>
    <property type="evidence" value="ECO:0007669"/>
    <property type="project" value="TreeGrafter"/>
</dbReference>
<dbReference type="Proteomes" id="UP000078559">
    <property type="component" value="Chromosome 3"/>
</dbReference>
<evidence type="ECO:0000256" key="1">
    <source>
        <dbReference type="ARBA" id="ARBA00001974"/>
    </source>
</evidence>
<keyword evidence="5" id="KW-0560">Oxidoreductase</keyword>
<evidence type="ECO:0000256" key="5">
    <source>
        <dbReference type="ARBA" id="ARBA00023002"/>
    </source>
</evidence>
<dbReference type="EMBL" id="CM003100">
    <property type="protein sequence ID" value="KUI67174.1"/>
    <property type="molecule type" value="Genomic_DNA"/>
</dbReference>
<keyword evidence="8" id="KW-1185">Reference proteome</keyword>
<dbReference type="PANTHER" id="PTHR10961">
    <property type="entry name" value="PEROXISOMAL SARCOSINE OXIDASE"/>
    <property type="match status" value="1"/>
</dbReference>
<evidence type="ECO:0000313" key="7">
    <source>
        <dbReference type="EMBL" id="KUI67174.1"/>
    </source>
</evidence>
<keyword evidence="3" id="KW-0285">Flavoprotein</keyword>
<comment type="cofactor">
    <cofactor evidence="1">
        <name>FAD</name>
        <dbReference type="ChEBI" id="CHEBI:57692"/>
    </cofactor>
</comment>
<dbReference type="InterPro" id="IPR036188">
    <property type="entry name" value="FAD/NAD-bd_sf"/>
</dbReference>
<name>A0A194VSJ7_CYTMA</name>
<dbReference type="Pfam" id="PF01266">
    <property type="entry name" value="DAO"/>
    <property type="match status" value="1"/>
</dbReference>
<dbReference type="InterPro" id="IPR045170">
    <property type="entry name" value="MTOX"/>
</dbReference>
<evidence type="ECO:0000259" key="6">
    <source>
        <dbReference type="Pfam" id="PF01266"/>
    </source>
</evidence>
<dbReference type="PANTHER" id="PTHR10961:SF26">
    <property type="entry name" value="L-SACCHAROPINE OXIDASE"/>
    <property type="match status" value="1"/>
</dbReference>
<proteinExistence type="inferred from homology"/>
<gene>
    <name evidence="7" type="ORF">VM1G_03567</name>
</gene>
<dbReference type="SMR" id="A0A194VSJ7"/>
<dbReference type="GO" id="GO:0051698">
    <property type="term" value="F:saccharopine oxidase activity"/>
    <property type="evidence" value="ECO:0007669"/>
    <property type="project" value="TreeGrafter"/>
</dbReference>
<reference evidence="7" key="1">
    <citation type="submission" date="2014-12" db="EMBL/GenBank/DDBJ databases">
        <title>Genome Sequence of Valsa Canker Pathogens Uncovers a Specific Adaption of Colonization on Woody Bark.</title>
        <authorList>
            <person name="Yin Z."/>
            <person name="Liu H."/>
            <person name="Gao X."/>
            <person name="Li Z."/>
            <person name="Song N."/>
            <person name="Ke X."/>
            <person name="Dai Q."/>
            <person name="Wu Y."/>
            <person name="Sun Y."/>
            <person name="Xu J.-R."/>
            <person name="Kang Z.K."/>
            <person name="Wang L."/>
            <person name="Huang L."/>
        </authorList>
    </citation>
    <scope>NUCLEOTIDE SEQUENCE [LARGE SCALE GENOMIC DNA]</scope>
    <source>
        <strain evidence="7">03-8</strain>
    </source>
</reference>
<dbReference type="PRINTS" id="PR00420">
    <property type="entry name" value="RNGMNOXGNASE"/>
</dbReference>